<feature type="chain" id="PRO_5032413851" evidence="1">
    <location>
        <begin position="20"/>
        <end position="588"/>
    </location>
</feature>
<name>A0A815KJ13_9BILA</name>
<evidence type="ECO:0000313" key="3">
    <source>
        <dbReference type="Proteomes" id="UP000663855"/>
    </source>
</evidence>
<feature type="signal peptide" evidence="1">
    <location>
        <begin position="1"/>
        <end position="19"/>
    </location>
</feature>
<accession>A0A815KJ13</accession>
<keyword evidence="1" id="KW-0732">Signal</keyword>
<dbReference type="AlphaFoldDB" id="A0A815KJ13"/>
<dbReference type="EMBL" id="CAJNOV010010131">
    <property type="protein sequence ID" value="CAF1393576.1"/>
    <property type="molecule type" value="Genomic_DNA"/>
</dbReference>
<protein>
    <submittedName>
        <fullName evidence="2">Uncharacterized protein</fullName>
    </submittedName>
</protein>
<dbReference type="PANTHER" id="PTHR33488:SF2">
    <property type="entry name" value="EARLY ENDOSOME ANTIGEN 1-LIKE"/>
    <property type="match status" value="1"/>
</dbReference>
<evidence type="ECO:0000256" key="1">
    <source>
        <dbReference type="SAM" id="SignalP"/>
    </source>
</evidence>
<organism evidence="2 3">
    <name type="scientific">Rotaria magnacalcarata</name>
    <dbReference type="NCBI Taxonomy" id="392030"/>
    <lineage>
        <taxon>Eukaryota</taxon>
        <taxon>Metazoa</taxon>
        <taxon>Spiralia</taxon>
        <taxon>Gnathifera</taxon>
        <taxon>Rotifera</taxon>
        <taxon>Eurotatoria</taxon>
        <taxon>Bdelloidea</taxon>
        <taxon>Philodinida</taxon>
        <taxon>Philodinidae</taxon>
        <taxon>Rotaria</taxon>
    </lineage>
</organism>
<reference evidence="2" key="1">
    <citation type="submission" date="2021-02" db="EMBL/GenBank/DDBJ databases">
        <authorList>
            <person name="Nowell W R."/>
        </authorList>
    </citation>
    <scope>NUCLEOTIDE SEQUENCE</scope>
</reference>
<proteinExistence type="predicted"/>
<dbReference type="PANTHER" id="PTHR33488">
    <property type="entry name" value="ZGC:162509"/>
    <property type="match status" value="1"/>
</dbReference>
<gene>
    <name evidence="2" type="ORF">CJN711_LOCUS21589</name>
</gene>
<dbReference type="Proteomes" id="UP000663855">
    <property type="component" value="Unassembled WGS sequence"/>
</dbReference>
<comment type="caution">
    <text evidence="2">The sequence shown here is derived from an EMBL/GenBank/DDBJ whole genome shotgun (WGS) entry which is preliminary data.</text>
</comment>
<sequence length="588" mass="65937">MNSIYLCMMIMSLLMLTSASTQSMARSLFMSPTDDPFLDPYIETISHMSTKDIVSMPKMNDDEFLQYLLNDDAADEITRGILSRVDASVFDPLRDDQLTHQTDIDKEWENLMVSGPIAVGYMGNLMVLASKQDFPFRTPAGYVYRFIRYPNSFRATLAQVSSEMYDALMGAHTAMDSIQLAIKQVPTHVKTAMKLISSASDSMLKTMLPRTLDSIARLATDSANVANSTLLRFNRLQDLLAEIIELSASTGSSNEADINSMKDQIINSTFQQQRLEENLATIKNQYTQSKANLELSRKKYAEAMELLAASSTPDIIQDGVSQPNLINIAIGFVFNPVQAIGCLLGKCGSPTYKVNNTKFENAMKSAELAKQEMERAEQVHNEHFLLQLAEQNELAKTMGQMAMLDLSVLSTEEIIRLLVEATEQIIQIKEQWSRMIQFFSKLAAQAHSTQQIVVKDFVEVIQQAQQDNLLVNPFEREFFIEILLPSATTIESGAHLLYVMAKTYYAVSSEHMINQIAGIGKMLILQTDEARNNQLQLASNTTLVTSLKITQLAQDRHTLYLQENHNRQAEYTAYLNSLATFELEGIVG</sequence>
<evidence type="ECO:0000313" key="2">
    <source>
        <dbReference type="EMBL" id="CAF1393576.1"/>
    </source>
</evidence>